<dbReference type="GO" id="GO:0009898">
    <property type="term" value="C:cytoplasmic side of plasma membrane"/>
    <property type="evidence" value="ECO:0007669"/>
    <property type="project" value="TreeGrafter"/>
</dbReference>
<dbReference type="SUPFAM" id="SSF53720">
    <property type="entry name" value="ALDH-like"/>
    <property type="match status" value="1"/>
</dbReference>
<keyword evidence="1" id="KW-0560">Oxidoreductase</keyword>
<accession>A0A3L6ZYA7</accession>
<dbReference type="InterPro" id="IPR029041">
    <property type="entry name" value="FAD-linked_oxidoreductase-like"/>
</dbReference>
<dbReference type="InterPro" id="IPR016161">
    <property type="entry name" value="Ald_DH/histidinol_DH"/>
</dbReference>
<sequence>MVDPMPATDTDYVRLSREADALTRDWIRRAASAPTRPETARADALHSDLDLLTLTERLLDEVVRPEGGFVAGAALSALTPPRPRVAQATQTTRGAQAASAEGSDAAAEPVPALTPGQRAALRIGSLIGPGLPALSVPYARKLTRSLTEGLVIAVPDAELPERLRAISAEGVRVGLLPLGPTVLGEDAAVRMLERVSTLAHRDDVDRVGVRVVDLVANASAWAFDPAVQQLTLRIAALLRAATRTHGTLIELIVADHEELDIALAAVTRLLEDPALRAFPLGIALPVSLPDVLEAVTVLSDHADARVLAGGAPLGIRLSAGDRVPDERVTTTLTGWPVATYPTPQEAEANLFRVLSWVCTPERMRALRVCVSVPNLFDLAFALRLGAERGVSDALEFALPMGVLPRYTGVLQTVLGRLTLLAPIVPDRRFADAGEYLVRTLRDFAGDGFLGAAAHLQSDTVLVDGEAERFAAAVRQLRTERRHLPEPRRFQNRETEWSLEERAITRAPLITDPAPSAEDTSALASLTHAPADDAEPGMTEQVLRLQRVAQPESMFDSVRVFDSTTIAPTVQTAHGVPGFGLAPDTDPSLAANRAWASRIRARAAESDLGAQTSEAARIEAPEEIAVVLADAARAVSETGLRAAADRSALSRRIGFALAANRDRLLEIAVHETGLLLPDADREVSDAIDYAHYYGATVRELDSLRGARFTVPGVLVVATVGASPIADPAAGVIAALAVGAAVILHPDAAARRTAAVLAEVLWEAGVPRDLLRLVGIDDAETERALIVDPAVSRVVLRGDHAAAERYLAWRPELDLRAELPGKNTVIVMPTADVSASVAAIVADAFGGAGQRRESASLVIVVGSLTRSEFFRHQLVDAASSLVSGDPSDPSTTLGPLITPASPALSAALAELPGAESWLLAPTPLDEEGRSWRPGIREGIENGSEFQRAILAGPSLGLMRATTLREALRYANATGGGRSAALHTRDPEDLAEWAARIDAGSLHVNRAMTDLRVQRQPRAAHGAATRGPGAASGGPNHLIALGDWVPDAGTSSSTLHLRGLDSRIRGLIEAAQPALSYDRFDLLRRAALSDAIAWGTAYGTVQDASELGIERNLLRYHAVSVAIRAGEGADLGETLRVIAAALRAKVPFTVSLATGIPAGVRQALGALGVVLAVESDPEWIARITAARPTRVRLVGPERAATRAAIVREMGTAAPTIVDGAVTASGRVELLHYLREQVISITAHRFGRPDTWSEGAI</sequence>
<dbReference type="OrthoDB" id="6882680at2"/>
<dbReference type="InterPro" id="IPR050485">
    <property type="entry name" value="Proline_metab_enzyme"/>
</dbReference>
<dbReference type="PANTHER" id="PTHR42862">
    <property type="entry name" value="DELTA-1-PYRROLINE-5-CARBOXYLATE DEHYDROGENASE 1, ISOFORM A-RELATED"/>
    <property type="match status" value="1"/>
</dbReference>
<keyword evidence="2" id="KW-0520">NAD</keyword>
<dbReference type="Gene3D" id="3.40.309.10">
    <property type="entry name" value="Aldehyde Dehydrogenase, Chain A, domain 2"/>
    <property type="match status" value="1"/>
</dbReference>
<dbReference type="GO" id="GO:0004657">
    <property type="term" value="F:proline dehydrogenase activity"/>
    <property type="evidence" value="ECO:0007669"/>
    <property type="project" value="UniProtKB-ARBA"/>
</dbReference>
<evidence type="ECO:0000259" key="5">
    <source>
        <dbReference type="Pfam" id="PF01619"/>
    </source>
</evidence>
<dbReference type="Pfam" id="PF00171">
    <property type="entry name" value="Aldedh"/>
    <property type="match status" value="1"/>
</dbReference>
<gene>
    <name evidence="6" type="ORF">D9V32_15350</name>
</gene>
<evidence type="ECO:0000256" key="2">
    <source>
        <dbReference type="ARBA" id="ARBA00023027"/>
    </source>
</evidence>
<dbReference type="Pfam" id="PF01619">
    <property type="entry name" value="Pro_dh"/>
    <property type="match status" value="1"/>
</dbReference>
<name>A0A3L6ZYA7_9MICO</name>
<dbReference type="InterPro" id="IPR002872">
    <property type="entry name" value="Proline_DH_dom"/>
</dbReference>
<evidence type="ECO:0000259" key="4">
    <source>
        <dbReference type="Pfam" id="PF00171"/>
    </source>
</evidence>
<dbReference type="Gene3D" id="3.40.605.10">
    <property type="entry name" value="Aldehyde Dehydrogenase, Chain A, domain 1"/>
    <property type="match status" value="1"/>
</dbReference>
<proteinExistence type="predicted"/>
<dbReference type="GO" id="GO:0010133">
    <property type="term" value="P:L-proline catabolic process to L-glutamate"/>
    <property type="evidence" value="ECO:0007669"/>
    <property type="project" value="TreeGrafter"/>
</dbReference>
<dbReference type="RefSeq" id="WP_121649799.1">
    <property type="nucleotide sequence ID" value="NZ_RCUX01000017.1"/>
</dbReference>
<dbReference type="GO" id="GO:0003842">
    <property type="term" value="F:L-glutamate gamma-semialdehyde dehydrogenase activity"/>
    <property type="evidence" value="ECO:0007669"/>
    <property type="project" value="TreeGrafter"/>
</dbReference>
<feature type="region of interest" description="Disordered" evidence="3">
    <location>
        <begin position="81"/>
        <end position="110"/>
    </location>
</feature>
<feature type="domain" description="Proline dehydrogenase" evidence="5">
    <location>
        <begin position="163"/>
        <end position="440"/>
    </location>
</feature>
<organism evidence="6 7">
    <name type="scientific">Mycetocola tolaasinivorans</name>
    <dbReference type="NCBI Taxonomy" id="76635"/>
    <lineage>
        <taxon>Bacteria</taxon>
        <taxon>Bacillati</taxon>
        <taxon>Actinomycetota</taxon>
        <taxon>Actinomycetes</taxon>
        <taxon>Micrococcales</taxon>
        <taxon>Microbacteriaceae</taxon>
        <taxon>Mycetocola</taxon>
    </lineage>
</organism>
<dbReference type="InterPro" id="IPR016163">
    <property type="entry name" value="Ald_DH_C"/>
</dbReference>
<reference evidence="6 7" key="1">
    <citation type="submission" date="2018-10" db="EMBL/GenBank/DDBJ databases">
        <authorList>
            <person name="Li J."/>
        </authorList>
    </citation>
    <scope>NUCLEOTIDE SEQUENCE [LARGE SCALE GENOMIC DNA]</scope>
    <source>
        <strain evidence="6 7">IF 016277</strain>
    </source>
</reference>
<comment type="caution">
    <text evidence="6">The sequence shown here is derived from an EMBL/GenBank/DDBJ whole genome shotgun (WGS) entry which is preliminary data.</text>
</comment>
<dbReference type="Gene3D" id="3.20.20.220">
    <property type="match status" value="1"/>
</dbReference>
<evidence type="ECO:0000256" key="3">
    <source>
        <dbReference type="SAM" id="MobiDB-lite"/>
    </source>
</evidence>
<dbReference type="EMBL" id="RCUX01000017">
    <property type="protein sequence ID" value="RLP72698.1"/>
    <property type="molecule type" value="Genomic_DNA"/>
</dbReference>
<evidence type="ECO:0000313" key="6">
    <source>
        <dbReference type="EMBL" id="RLP72698.1"/>
    </source>
</evidence>
<dbReference type="InterPro" id="IPR016162">
    <property type="entry name" value="Ald_DH_N"/>
</dbReference>
<evidence type="ECO:0000313" key="7">
    <source>
        <dbReference type="Proteomes" id="UP000272503"/>
    </source>
</evidence>
<dbReference type="Proteomes" id="UP000272503">
    <property type="component" value="Unassembled WGS sequence"/>
</dbReference>
<protein>
    <submittedName>
        <fullName evidence="6">Aldehyde dehydrogenase family protein</fullName>
    </submittedName>
</protein>
<dbReference type="InterPro" id="IPR015590">
    <property type="entry name" value="Aldehyde_DH_dom"/>
</dbReference>
<dbReference type="PANTHER" id="PTHR42862:SF1">
    <property type="entry name" value="DELTA-1-PYRROLINE-5-CARBOXYLATE DEHYDROGENASE 2, ISOFORM A-RELATED"/>
    <property type="match status" value="1"/>
</dbReference>
<keyword evidence="7" id="KW-1185">Reference proteome</keyword>
<feature type="compositionally biased region" description="Low complexity" evidence="3">
    <location>
        <begin position="86"/>
        <end position="108"/>
    </location>
</feature>
<evidence type="ECO:0000256" key="1">
    <source>
        <dbReference type="ARBA" id="ARBA00023002"/>
    </source>
</evidence>
<dbReference type="AlphaFoldDB" id="A0A3L6ZYA7"/>
<dbReference type="SUPFAM" id="SSF51730">
    <property type="entry name" value="FAD-linked oxidoreductase"/>
    <property type="match status" value="1"/>
</dbReference>
<feature type="domain" description="Aldehyde dehydrogenase" evidence="4">
    <location>
        <begin position="620"/>
        <end position="1006"/>
    </location>
</feature>